<dbReference type="Proteomes" id="UP000478090">
    <property type="component" value="Unassembled WGS sequence"/>
</dbReference>
<evidence type="ECO:0000256" key="3">
    <source>
        <dbReference type="ARBA" id="ARBA00022777"/>
    </source>
</evidence>
<evidence type="ECO:0000313" key="8">
    <source>
        <dbReference type="Proteomes" id="UP000478090"/>
    </source>
</evidence>
<dbReference type="InterPro" id="IPR000719">
    <property type="entry name" value="Prot_kinase_dom"/>
</dbReference>
<comment type="caution">
    <text evidence="7">The sequence shown here is derived from an EMBL/GenBank/DDBJ whole genome shotgun (WGS) entry which is preliminary data.</text>
</comment>
<proteinExistence type="predicted"/>
<dbReference type="Pfam" id="PF00069">
    <property type="entry name" value="Pkinase"/>
    <property type="match status" value="1"/>
</dbReference>
<dbReference type="PROSITE" id="PS00108">
    <property type="entry name" value="PROTEIN_KINASE_ST"/>
    <property type="match status" value="1"/>
</dbReference>
<dbReference type="PANTHER" id="PTHR43289">
    <property type="entry name" value="MITOGEN-ACTIVATED PROTEIN KINASE KINASE KINASE 20-RELATED"/>
    <property type="match status" value="1"/>
</dbReference>
<evidence type="ECO:0000256" key="1">
    <source>
        <dbReference type="ARBA" id="ARBA00022679"/>
    </source>
</evidence>
<accession>A0ABW9VIN2</accession>
<evidence type="ECO:0000256" key="2">
    <source>
        <dbReference type="ARBA" id="ARBA00022741"/>
    </source>
</evidence>
<dbReference type="InterPro" id="IPR008271">
    <property type="entry name" value="Ser/Thr_kinase_AS"/>
</dbReference>
<dbReference type="PROSITE" id="PS50011">
    <property type="entry name" value="PROTEIN_KINASE_DOM"/>
    <property type="match status" value="1"/>
</dbReference>
<dbReference type="InterPro" id="IPR011009">
    <property type="entry name" value="Kinase-like_dom_sf"/>
</dbReference>
<keyword evidence="1" id="KW-0808">Transferase</keyword>
<feature type="compositionally biased region" description="Low complexity" evidence="5">
    <location>
        <begin position="333"/>
        <end position="349"/>
    </location>
</feature>
<dbReference type="CDD" id="cd14014">
    <property type="entry name" value="STKc_PknB_like"/>
    <property type="match status" value="1"/>
</dbReference>
<feature type="region of interest" description="Disordered" evidence="5">
    <location>
        <begin position="328"/>
        <end position="349"/>
    </location>
</feature>
<protein>
    <submittedName>
        <fullName evidence="7">Protein kinase</fullName>
    </submittedName>
</protein>
<sequence length="349" mass="37493">MAAQNNAPLPDGLEIAGYRIVKKIASGGFSIVYLAYDSEGAAVAIKEYLPAALVQRLPGALAPTVAPAHLPAFRIGLKCFFEEGRALARISHPNVVSVRNFFRANETVYMVMTYESGDTLQDYIARQRQRGSKVGVAFIRTIFLQVIKGLREVHANKLLHLDLKPANIYLRTDGTPMLLDFGAARQTLKQDLPTLTPMYTPGYAAPELYDRGGGLGPWSDIYSLGATMFACMVGAPPQPADQRRNEDKMAAHFVQLQGQYPAELLKLVAWCLAPEPLDRPQSLFALQKVLMATAVATPATPAQASAAPAAPAGFLARLAASVRGWAGGRHGHAPAAPASAQGEAPHTRQ</sequence>
<reference evidence="7 8" key="1">
    <citation type="submission" date="2019-12" db="EMBL/GenBank/DDBJ databases">
        <title>Novel species isolated from a subtropical stream in China.</title>
        <authorList>
            <person name="Lu H."/>
        </authorList>
    </citation>
    <scope>NUCLEOTIDE SEQUENCE [LARGE SCALE GENOMIC DNA]</scope>
    <source>
        <strain evidence="7 8">CY13W</strain>
    </source>
</reference>
<dbReference type="SMART" id="SM00220">
    <property type="entry name" value="S_TKc"/>
    <property type="match status" value="1"/>
</dbReference>
<evidence type="ECO:0000259" key="6">
    <source>
        <dbReference type="PROSITE" id="PS50011"/>
    </source>
</evidence>
<gene>
    <name evidence="7" type="ORF">GTP27_03530</name>
</gene>
<organism evidence="7 8">
    <name type="scientific">Duganella qianjiadongensis</name>
    <dbReference type="NCBI Taxonomy" id="2692176"/>
    <lineage>
        <taxon>Bacteria</taxon>
        <taxon>Pseudomonadati</taxon>
        <taxon>Pseudomonadota</taxon>
        <taxon>Betaproteobacteria</taxon>
        <taxon>Burkholderiales</taxon>
        <taxon>Oxalobacteraceae</taxon>
        <taxon>Telluria group</taxon>
        <taxon>Duganella</taxon>
    </lineage>
</organism>
<keyword evidence="2" id="KW-0547">Nucleotide-binding</keyword>
<dbReference type="EMBL" id="WWCM01000002">
    <property type="protein sequence ID" value="MYM38394.1"/>
    <property type="molecule type" value="Genomic_DNA"/>
</dbReference>
<evidence type="ECO:0000313" key="7">
    <source>
        <dbReference type="EMBL" id="MYM38394.1"/>
    </source>
</evidence>
<keyword evidence="3 7" id="KW-0418">Kinase</keyword>
<evidence type="ECO:0000256" key="4">
    <source>
        <dbReference type="ARBA" id="ARBA00022840"/>
    </source>
</evidence>
<dbReference type="GO" id="GO:0016301">
    <property type="term" value="F:kinase activity"/>
    <property type="evidence" value="ECO:0007669"/>
    <property type="project" value="UniProtKB-KW"/>
</dbReference>
<dbReference type="PANTHER" id="PTHR43289:SF6">
    <property type="entry name" value="SERINE_THREONINE-PROTEIN KINASE NEKL-3"/>
    <property type="match status" value="1"/>
</dbReference>
<dbReference type="RefSeq" id="WP_161037812.1">
    <property type="nucleotide sequence ID" value="NZ_WWCM01000002.1"/>
</dbReference>
<keyword evidence="8" id="KW-1185">Reference proteome</keyword>
<name>A0ABW9VIN2_9BURK</name>
<dbReference type="Gene3D" id="1.10.510.10">
    <property type="entry name" value="Transferase(Phosphotransferase) domain 1"/>
    <property type="match status" value="1"/>
</dbReference>
<keyword evidence="4" id="KW-0067">ATP-binding</keyword>
<evidence type="ECO:0000256" key="5">
    <source>
        <dbReference type="SAM" id="MobiDB-lite"/>
    </source>
</evidence>
<feature type="domain" description="Protein kinase" evidence="6">
    <location>
        <begin position="18"/>
        <end position="291"/>
    </location>
</feature>
<dbReference type="SUPFAM" id="SSF56112">
    <property type="entry name" value="Protein kinase-like (PK-like)"/>
    <property type="match status" value="1"/>
</dbReference>